<name>M2ZEZ8_PSEFD</name>
<feature type="region of interest" description="Disordered" evidence="1">
    <location>
        <begin position="1"/>
        <end position="22"/>
    </location>
</feature>
<dbReference type="KEGG" id="pfj:MYCFIDRAFT_205264"/>
<proteinExistence type="predicted"/>
<dbReference type="VEuPathDB" id="FungiDB:MYCFIDRAFT_205264"/>
<evidence type="ECO:0000256" key="1">
    <source>
        <dbReference type="SAM" id="MobiDB-lite"/>
    </source>
</evidence>
<accession>M2ZEZ8</accession>
<sequence length="81" mass="9244">MSGSKAAYRHAKKGNLPYPSQRVPVPWNRNKIPAADVHDVKIEIFPIVRSMRQRISNRWKKGQSAEILHDAAPGWLWGSKL</sequence>
<dbReference type="RefSeq" id="XP_007931488.1">
    <property type="nucleotide sequence ID" value="XM_007933297.1"/>
</dbReference>
<evidence type="ECO:0000313" key="3">
    <source>
        <dbReference type="Proteomes" id="UP000016932"/>
    </source>
</evidence>
<dbReference type="AlphaFoldDB" id="M2ZEZ8"/>
<dbReference type="GeneID" id="19336373"/>
<keyword evidence="3" id="KW-1185">Reference proteome</keyword>
<protein>
    <submittedName>
        <fullName evidence="2">Uncharacterized protein</fullName>
    </submittedName>
</protein>
<dbReference type="EMBL" id="KB446564">
    <property type="protein sequence ID" value="EME77699.1"/>
    <property type="molecule type" value="Genomic_DNA"/>
</dbReference>
<organism evidence="2 3">
    <name type="scientific">Pseudocercospora fijiensis (strain CIRAD86)</name>
    <name type="common">Black leaf streak disease fungus</name>
    <name type="synonym">Mycosphaerella fijiensis</name>
    <dbReference type="NCBI Taxonomy" id="383855"/>
    <lineage>
        <taxon>Eukaryota</taxon>
        <taxon>Fungi</taxon>
        <taxon>Dikarya</taxon>
        <taxon>Ascomycota</taxon>
        <taxon>Pezizomycotina</taxon>
        <taxon>Dothideomycetes</taxon>
        <taxon>Dothideomycetidae</taxon>
        <taxon>Mycosphaerellales</taxon>
        <taxon>Mycosphaerellaceae</taxon>
        <taxon>Pseudocercospora</taxon>
    </lineage>
</organism>
<dbReference type="Proteomes" id="UP000016932">
    <property type="component" value="Unassembled WGS sequence"/>
</dbReference>
<dbReference type="HOGENOM" id="CLU_2574882_0_0_1"/>
<evidence type="ECO:0000313" key="2">
    <source>
        <dbReference type="EMBL" id="EME77699.1"/>
    </source>
</evidence>
<gene>
    <name evidence="2" type="ORF">MYCFIDRAFT_205264</name>
</gene>
<reference evidence="2 3" key="1">
    <citation type="journal article" date="2012" name="PLoS Pathog.">
        <title>Diverse lifestyles and strategies of plant pathogenesis encoded in the genomes of eighteen Dothideomycetes fungi.</title>
        <authorList>
            <person name="Ohm R.A."/>
            <person name="Feau N."/>
            <person name="Henrissat B."/>
            <person name="Schoch C.L."/>
            <person name="Horwitz B.A."/>
            <person name="Barry K.W."/>
            <person name="Condon B.J."/>
            <person name="Copeland A.C."/>
            <person name="Dhillon B."/>
            <person name="Glaser F."/>
            <person name="Hesse C.N."/>
            <person name="Kosti I."/>
            <person name="LaButti K."/>
            <person name="Lindquist E.A."/>
            <person name="Lucas S."/>
            <person name="Salamov A.A."/>
            <person name="Bradshaw R.E."/>
            <person name="Ciuffetti L."/>
            <person name="Hamelin R.C."/>
            <person name="Kema G.H.J."/>
            <person name="Lawrence C."/>
            <person name="Scott J.A."/>
            <person name="Spatafora J.W."/>
            <person name="Turgeon B.G."/>
            <person name="de Wit P.J.G.M."/>
            <person name="Zhong S."/>
            <person name="Goodwin S.B."/>
            <person name="Grigoriev I.V."/>
        </authorList>
    </citation>
    <scope>NUCLEOTIDE SEQUENCE [LARGE SCALE GENOMIC DNA]</scope>
    <source>
        <strain evidence="2 3">CIRAD86</strain>
    </source>
</reference>